<feature type="transmembrane region" description="Helical" evidence="1">
    <location>
        <begin position="147"/>
        <end position="165"/>
    </location>
</feature>
<feature type="transmembrane region" description="Helical" evidence="1">
    <location>
        <begin position="410"/>
        <end position="428"/>
    </location>
</feature>
<feature type="transmembrane region" description="Helical" evidence="1">
    <location>
        <begin position="367"/>
        <end position="390"/>
    </location>
</feature>
<feature type="transmembrane region" description="Helical" evidence="1">
    <location>
        <begin position="64"/>
        <end position="86"/>
    </location>
</feature>
<name>A0ABP1QL08_9HEXA</name>
<accession>A0ABP1QL08</accession>
<keyword evidence="3" id="KW-1185">Reference proteome</keyword>
<evidence type="ECO:0008006" key="4">
    <source>
        <dbReference type="Google" id="ProtNLM"/>
    </source>
</evidence>
<feature type="transmembrane region" description="Helical" evidence="1">
    <location>
        <begin position="92"/>
        <end position="119"/>
    </location>
</feature>
<keyword evidence="1" id="KW-1133">Transmembrane helix</keyword>
<organism evidence="2 3">
    <name type="scientific">Orchesella dallaii</name>
    <dbReference type="NCBI Taxonomy" id="48710"/>
    <lineage>
        <taxon>Eukaryota</taxon>
        <taxon>Metazoa</taxon>
        <taxon>Ecdysozoa</taxon>
        <taxon>Arthropoda</taxon>
        <taxon>Hexapoda</taxon>
        <taxon>Collembola</taxon>
        <taxon>Entomobryomorpha</taxon>
        <taxon>Entomobryoidea</taxon>
        <taxon>Orchesellidae</taxon>
        <taxon>Orchesellinae</taxon>
        <taxon>Orchesella</taxon>
    </lineage>
</organism>
<comment type="caution">
    <text evidence="2">The sequence shown here is derived from an EMBL/GenBank/DDBJ whole genome shotgun (WGS) entry which is preliminary data.</text>
</comment>
<keyword evidence="1" id="KW-0812">Transmembrane</keyword>
<reference evidence="2 3" key="1">
    <citation type="submission" date="2024-08" db="EMBL/GenBank/DDBJ databases">
        <authorList>
            <person name="Cucini C."/>
            <person name="Frati F."/>
        </authorList>
    </citation>
    <scope>NUCLEOTIDE SEQUENCE [LARGE SCALE GENOMIC DNA]</scope>
</reference>
<feature type="transmembrane region" description="Helical" evidence="1">
    <location>
        <begin position="23"/>
        <end position="44"/>
    </location>
</feature>
<evidence type="ECO:0000313" key="3">
    <source>
        <dbReference type="Proteomes" id="UP001642540"/>
    </source>
</evidence>
<evidence type="ECO:0000256" key="1">
    <source>
        <dbReference type="SAM" id="Phobius"/>
    </source>
</evidence>
<evidence type="ECO:0000313" key="2">
    <source>
        <dbReference type="EMBL" id="CAL8102609.1"/>
    </source>
</evidence>
<dbReference type="EMBL" id="CAXLJM020000034">
    <property type="protein sequence ID" value="CAL8102609.1"/>
    <property type="molecule type" value="Genomic_DNA"/>
</dbReference>
<keyword evidence="1" id="KW-0472">Membrane</keyword>
<protein>
    <recommendedName>
        <fullName evidence="4">Gustatory receptor</fullName>
    </recommendedName>
</protein>
<gene>
    <name evidence="2" type="ORF">ODALV1_LOCUS11196</name>
</gene>
<dbReference type="Proteomes" id="UP001642540">
    <property type="component" value="Unassembled WGS sequence"/>
</dbReference>
<sequence length="517" mass="58809">MKFTGMQCKTAFVETRIQSKSRFLVTFFNLFSTTGFIPISVLEVKREFNGTFNYHFTTSILKKLISGFLHGAVLSTQFVLTITPWIYGYENISFIAITIQFLNNVFGLVYVAVAINLLWKQKEKLLNLLNCTRTTVQHGKLMNRLPVALLIVAFTYTTIMIYDHLNGSQLYFLPMRNASLVTLLKQSCILKMEDKDGGCSWWVWALYLLFKLKLIIISYSIAFFFFNHYFFLFLALTMLDLGKEFMQKLIQTDSIHKAVEIYLIMKTKVKIVNDCAGPLILCYYASHMSFLLKGPDILMGFGNVARSEKVKIAMENWFELNFLSASTPISSDYIALDARFKIMSVMNEVKSGSLAISCKYFAITNTFLSSIFCGIVHSVAVWVQLLWTIATALGFMSYENVSVIGTTIQFLNGIFGIIYVLVAIDLVWNRKDKLVNVLECTRTTIKHGRLVKATVENWLEKNLVYSLTPIPADFTSLENRMKLMTIMSEVKGGSLAVSCKYFAITNKFLRSVSACEC</sequence>
<proteinExistence type="predicted"/>
<feature type="transmembrane region" description="Helical" evidence="1">
    <location>
        <begin position="214"/>
        <end position="239"/>
    </location>
</feature>